<dbReference type="Proteomes" id="UP000320011">
    <property type="component" value="Unassembled WGS sequence"/>
</dbReference>
<dbReference type="SMART" id="SM00421">
    <property type="entry name" value="HTH_LUXR"/>
    <property type="match status" value="1"/>
</dbReference>
<evidence type="ECO:0000256" key="3">
    <source>
        <dbReference type="ARBA" id="ARBA00023163"/>
    </source>
</evidence>
<dbReference type="GO" id="GO:0006355">
    <property type="term" value="P:regulation of DNA-templated transcription"/>
    <property type="evidence" value="ECO:0007669"/>
    <property type="project" value="InterPro"/>
</dbReference>
<dbReference type="PRINTS" id="PR00038">
    <property type="entry name" value="HTHLUXR"/>
</dbReference>
<dbReference type="OrthoDB" id="4309410at2"/>
<dbReference type="CDD" id="cd06170">
    <property type="entry name" value="LuxR_C_like"/>
    <property type="match status" value="1"/>
</dbReference>
<evidence type="ECO:0000256" key="2">
    <source>
        <dbReference type="ARBA" id="ARBA00023125"/>
    </source>
</evidence>
<name>A0A558DN98_9PSEU</name>
<keyword evidence="2" id="KW-0238">DNA-binding</keyword>
<dbReference type="InterPro" id="IPR016032">
    <property type="entry name" value="Sig_transdc_resp-reg_C-effctor"/>
</dbReference>
<gene>
    <name evidence="6" type="ORF">FNH05_01010</name>
</gene>
<keyword evidence="7" id="KW-1185">Reference proteome</keyword>
<comment type="caution">
    <text evidence="6">The sequence shown here is derived from an EMBL/GenBank/DDBJ whole genome shotgun (WGS) entry which is preliminary data.</text>
</comment>
<dbReference type="SUPFAM" id="SSF46894">
    <property type="entry name" value="C-terminal effector domain of the bipartite response regulators"/>
    <property type="match status" value="1"/>
</dbReference>
<reference evidence="6 7" key="1">
    <citation type="submission" date="2019-07" db="EMBL/GenBank/DDBJ databases">
        <authorList>
            <person name="Duangmal K."/>
            <person name="Teo W.F.A."/>
        </authorList>
    </citation>
    <scope>NUCLEOTIDE SEQUENCE [LARGE SCALE GENOMIC DNA]</scope>
    <source>
        <strain evidence="6 7">TBRC 6029</strain>
    </source>
</reference>
<proteinExistence type="predicted"/>
<dbReference type="GO" id="GO:0003677">
    <property type="term" value="F:DNA binding"/>
    <property type="evidence" value="ECO:0007669"/>
    <property type="project" value="UniProtKB-KW"/>
</dbReference>
<feature type="domain" description="HTH luxR-type" evidence="5">
    <location>
        <begin position="146"/>
        <end position="211"/>
    </location>
</feature>
<protein>
    <submittedName>
        <fullName evidence="6">Response regulator transcription factor</fullName>
    </submittedName>
</protein>
<feature type="region of interest" description="Disordered" evidence="4">
    <location>
        <begin position="1"/>
        <end position="20"/>
    </location>
</feature>
<evidence type="ECO:0000256" key="4">
    <source>
        <dbReference type="SAM" id="MobiDB-lite"/>
    </source>
</evidence>
<keyword evidence="1" id="KW-0805">Transcription regulation</keyword>
<keyword evidence="3" id="KW-0804">Transcription</keyword>
<dbReference type="PROSITE" id="PS50043">
    <property type="entry name" value="HTH_LUXR_2"/>
    <property type="match status" value="1"/>
</dbReference>
<sequence>MSSRTAWAPGCPGPTRRRRSPIGVTVRAIDPIIRAGLLGELRNKPGIELREDGADVVIAVAETGLRELLTSSTRLVLVADQLRQAELWTAIERGLTILLPRAEATTARLLRAVNDAYRGHAALPPEQLGRLLRALSQLNEQVLAPRDLTLSGLSHRETDVLRLLAEGLDTGEIAATLAYSERTVKNILHGMLTRLGLNNRVHAVAHGIRNGLI</sequence>
<reference evidence="6 7" key="2">
    <citation type="submission" date="2019-08" db="EMBL/GenBank/DDBJ databases">
        <title>Amycolatopsis acidicola sp. nov., isolated from peat swamp forest soil.</title>
        <authorList>
            <person name="Srisuk N."/>
        </authorList>
    </citation>
    <scope>NUCLEOTIDE SEQUENCE [LARGE SCALE GENOMIC DNA]</scope>
    <source>
        <strain evidence="6 7">TBRC 6029</strain>
    </source>
</reference>
<dbReference type="PANTHER" id="PTHR44688">
    <property type="entry name" value="DNA-BINDING TRANSCRIPTIONAL ACTIVATOR DEVR_DOSR"/>
    <property type="match status" value="1"/>
</dbReference>
<evidence type="ECO:0000259" key="5">
    <source>
        <dbReference type="PROSITE" id="PS50043"/>
    </source>
</evidence>
<accession>A0A558DN98</accession>
<dbReference type="Pfam" id="PF00196">
    <property type="entry name" value="GerE"/>
    <property type="match status" value="1"/>
</dbReference>
<evidence type="ECO:0000313" key="6">
    <source>
        <dbReference type="EMBL" id="TVT62499.1"/>
    </source>
</evidence>
<dbReference type="AlphaFoldDB" id="A0A558DN98"/>
<evidence type="ECO:0000313" key="7">
    <source>
        <dbReference type="Proteomes" id="UP000320011"/>
    </source>
</evidence>
<dbReference type="PANTHER" id="PTHR44688:SF16">
    <property type="entry name" value="DNA-BINDING TRANSCRIPTIONAL ACTIVATOR DEVR_DOSR"/>
    <property type="match status" value="1"/>
</dbReference>
<dbReference type="Gene3D" id="3.40.50.2300">
    <property type="match status" value="1"/>
</dbReference>
<organism evidence="6 7">
    <name type="scientific">Amycolatopsis rhizosphaerae</name>
    <dbReference type="NCBI Taxonomy" id="2053003"/>
    <lineage>
        <taxon>Bacteria</taxon>
        <taxon>Bacillati</taxon>
        <taxon>Actinomycetota</taxon>
        <taxon>Actinomycetes</taxon>
        <taxon>Pseudonocardiales</taxon>
        <taxon>Pseudonocardiaceae</taxon>
        <taxon>Amycolatopsis</taxon>
    </lineage>
</organism>
<dbReference type="InterPro" id="IPR000792">
    <property type="entry name" value="Tscrpt_reg_LuxR_C"/>
</dbReference>
<evidence type="ECO:0000256" key="1">
    <source>
        <dbReference type="ARBA" id="ARBA00023015"/>
    </source>
</evidence>
<dbReference type="EMBL" id="VJWX01000004">
    <property type="protein sequence ID" value="TVT62499.1"/>
    <property type="molecule type" value="Genomic_DNA"/>
</dbReference>